<keyword evidence="2 5" id="KW-0812">Transmembrane</keyword>
<feature type="transmembrane region" description="Helical" evidence="5">
    <location>
        <begin position="100"/>
        <end position="121"/>
    </location>
</feature>
<keyword evidence="3 5" id="KW-1133">Transmembrane helix</keyword>
<dbReference type="AlphaFoldDB" id="A0A0K0DVA2"/>
<evidence type="ECO:0000256" key="3">
    <source>
        <dbReference type="ARBA" id="ARBA00022989"/>
    </source>
</evidence>
<accession>A0A0K0DVA2</accession>
<protein>
    <submittedName>
        <fullName evidence="7">G_PROTEIN_RECEP_F3_4 domain-containing protein</fullName>
    </submittedName>
</protein>
<feature type="transmembrane region" description="Helical" evidence="5">
    <location>
        <begin position="65"/>
        <end position="88"/>
    </location>
</feature>
<dbReference type="GO" id="GO:0016020">
    <property type="term" value="C:membrane"/>
    <property type="evidence" value="ECO:0007669"/>
    <property type="project" value="UniProtKB-SubCell"/>
</dbReference>
<dbReference type="WBParaSite" id="SSTP_0000116700.1">
    <property type="protein sequence ID" value="SSTP_0000116700.1"/>
    <property type="gene ID" value="SSTP_0000116700"/>
</dbReference>
<keyword evidence="6" id="KW-1185">Reference proteome</keyword>
<feature type="transmembrane region" description="Helical" evidence="5">
    <location>
        <begin position="127"/>
        <end position="147"/>
    </location>
</feature>
<evidence type="ECO:0000256" key="2">
    <source>
        <dbReference type="ARBA" id="ARBA00022692"/>
    </source>
</evidence>
<reference evidence="7" key="1">
    <citation type="submission" date="2015-08" db="UniProtKB">
        <authorList>
            <consortium name="WormBaseParasite"/>
        </authorList>
    </citation>
    <scope>IDENTIFICATION</scope>
</reference>
<feature type="transmembrane region" description="Helical" evidence="5">
    <location>
        <begin position="229"/>
        <end position="249"/>
    </location>
</feature>
<comment type="subcellular location">
    <subcellularLocation>
        <location evidence="1">Membrane</location>
        <topology evidence="1">Multi-pass membrane protein</topology>
    </subcellularLocation>
</comment>
<dbReference type="Proteomes" id="UP000035681">
    <property type="component" value="Unplaced"/>
</dbReference>
<dbReference type="WBParaSite" id="TCONS_00005996.p1">
    <property type="protein sequence ID" value="TCONS_00005996.p1"/>
    <property type="gene ID" value="XLOC_004190"/>
</dbReference>
<evidence type="ECO:0000256" key="5">
    <source>
        <dbReference type="SAM" id="Phobius"/>
    </source>
</evidence>
<evidence type="ECO:0000256" key="4">
    <source>
        <dbReference type="ARBA" id="ARBA00023136"/>
    </source>
</evidence>
<evidence type="ECO:0000313" key="6">
    <source>
        <dbReference type="Proteomes" id="UP000035681"/>
    </source>
</evidence>
<feature type="transmembrane region" description="Helical" evidence="5">
    <location>
        <begin position="261"/>
        <end position="284"/>
    </location>
</feature>
<dbReference type="SMART" id="SM01417">
    <property type="entry name" value="Solute_trans_a"/>
    <property type="match status" value="1"/>
</dbReference>
<dbReference type="STRING" id="6248.A0A0K0DVA2"/>
<feature type="transmembrane region" description="Helical" evidence="5">
    <location>
        <begin position="193"/>
        <end position="217"/>
    </location>
</feature>
<organism evidence="7">
    <name type="scientific">Strongyloides stercoralis</name>
    <name type="common">Threadworm</name>
    <dbReference type="NCBI Taxonomy" id="6248"/>
    <lineage>
        <taxon>Eukaryota</taxon>
        <taxon>Metazoa</taxon>
        <taxon>Ecdysozoa</taxon>
        <taxon>Nematoda</taxon>
        <taxon>Chromadorea</taxon>
        <taxon>Rhabditida</taxon>
        <taxon>Tylenchina</taxon>
        <taxon>Panagrolaimomorpha</taxon>
        <taxon>Strongyloidoidea</taxon>
        <taxon>Strongyloididae</taxon>
        <taxon>Strongyloides</taxon>
    </lineage>
</organism>
<dbReference type="PANTHER" id="PTHR23423">
    <property type="entry name" value="ORGANIC SOLUTE TRANSPORTER-RELATED"/>
    <property type="match status" value="1"/>
</dbReference>
<sequence>MFFYPEDNDFRTKNIITTKVPMVDGNVNNIFNYSKHFNISAFENETFDPPNFSDWLKNMSAADGILLTIASLSVSFVLSVGMGCLYFVRKYISNESSRHAMTWIALMLPVTTLTSLLGMYFPRSASFLHIIGTCFLMICVTMVIRLMKSLFKGEIGIIEYMTLNDINFELKYFPLLCCIKLPSLKRSKKNFKILTFLVSQTVFVQIIGRMCTIIAFLENSYKHQKIYDISNITCFISIMISVYASEILYKVSKRNLSKYKFGIIYIIVHISQTLFNLQEVFINVLQKFNIIEPGFLVYPEIRTLYLASFLFCCEGFILVLILFFAINPSKNKMCDRYVSSEEKSSRITSKVELGELVHMKNEKLINNNNEYSLKYPIQLSDTTNTNQTPKKITYFF</sequence>
<name>A0A0K0DVA2_STRER</name>
<feature type="transmembrane region" description="Helical" evidence="5">
    <location>
        <begin position="304"/>
        <end position="326"/>
    </location>
</feature>
<dbReference type="Pfam" id="PF03619">
    <property type="entry name" value="Solute_trans_a"/>
    <property type="match status" value="1"/>
</dbReference>
<evidence type="ECO:0000313" key="7">
    <source>
        <dbReference type="WBParaSite" id="SSTP_0000116700.1"/>
    </source>
</evidence>
<keyword evidence="4 5" id="KW-0472">Membrane</keyword>
<evidence type="ECO:0000256" key="1">
    <source>
        <dbReference type="ARBA" id="ARBA00004141"/>
    </source>
</evidence>
<proteinExistence type="predicted"/>
<dbReference type="InterPro" id="IPR005178">
    <property type="entry name" value="Ostalpha/TMEM184C"/>
</dbReference>